<evidence type="ECO:0000256" key="7">
    <source>
        <dbReference type="ARBA" id="ARBA00023317"/>
    </source>
</evidence>
<dbReference type="EC" id="4.1.1.19" evidence="3"/>
<dbReference type="PANTHER" id="PTHR40438:SF1">
    <property type="entry name" value="PYRUVOYL-DEPENDENT ARGININE DECARBOXYLASE"/>
    <property type="match status" value="1"/>
</dbReference>
<dbReference type="PANTHER" id="PTHR40438">
    <property type="entry name" value="PYRUVOYL-DEPENDENT ARGININE DECARBOXYLASE"/>
    <property type="match status" value="1"/>
</dbReference>
<evidence type="ECO:0000256" key="8">
    <source>
        <dbReference type="ARBA" id="ARBA00049309"/>
    </source>
</evidence>
<dbReference type="Pfam" id="PF01862">
    <property type="entry name" value="PvlArgDC"/>
    <property type="match status" value="1"/>
</dbReference>
<dbReference type="AlphaFoldDB" id="A0A2H0UEH9"/>
<dbReference type="InterPro" id="IPR016104">
    <property type="entry name" value="Pyr-dep_his/arg-deCO2ase"/>
</dbReference>
<dbReference type="GO" id="GO:0008792">
    <property type="term" value="F:arginine decarboxylase activity"/>
    <property type="evidence" value="ECO:0007669"/>
    <property type="project" value="UniProtKB-EC"/>
</dbReference>
<comment type="caution">
    <text evidence="9">The sequence shown here is derived from an EMBL/GenBank/DDBJ whole genome shotgun (WGS) entry which is preliminary data.</text>
</comment>
<keyword evidence="6" id="KW-0456">Lyase</keyword>
<evidence type="ECO:0000256" key="6">
    <source>
        <dbReference type="ARBA" id="ARBA00023239"/>
    </source>
</evidence>
<comment type="cofactor">
    <cofactor evidence="1">
        <name>pyruvate</name>
        <dbReference type="ChEBI" id="CHEBI:15361"/>
    </cofactor>
</comment>
<gene>
    <name evidence="9" type="ORF">COU16_01060</name>
</gene>
<evidence type="ECO:0000256" key="5">
    <source>
        <dbReference type="ARBA" id="ARBA00022793"/>
    </source>
</evidence>
<name>A0A2H0UEH9_9BACT</name>
<evidence type="ECO:0000256" key="4">
    <source>
        <dbReference type="ARBA" id="ARBA00014727"/>
    </source>
</evidence>
<evidence type="ECO:0000256" key="2">
    <source>
        <dbReference type="ARBA" id="ARBA00008611"/>
    </source>
</evidence>
<protein>
    <recommendedName>
        <fullName evidence="4">Pyruvoyl-dependent arginine decarboxylase AaxB</fullName>
        <ecNumber evidence="3">4.1.1.19</ecNumber>
    </recommendedName>
</protein>
<dbReference type="Gene3D" id="3.50.20.10">
    <property type="entry name" value="Pyruvoyl-Dependent Histidine Decarboxylase, subunit B"/>
    <property type="match status" value="1"/>
</dbReference>
<dbReference type="Proteomes" id="UP000229344">
    <property type="component" value="Unassembled WGS sequence"/>
</dbReference>
<comment type="catalytic activity">
    <reaction evidence="8">
        <text>L-arginine + H(+) = agmatine + CO2</text>
        <dbReference type="Rhea" id="RHEA:17641"/>
        <dbReference type="ChEBI" id="CHEBI:15378"/>
        <dbReference type="ChEBI" id="CHEBI:16526"/>
        <dbReference type="ChEBI" id="CHEBI:32682"/>
        <dbReference type="ChEBI" id="CHEBI:58145"/>
        <dbReference type="EC" id="4.1.1.19"/>
    </reaction>
</comment>
<dbReference type="EMBL" id="PFBI01000004">
    <property type="protein sequence ID" value="PIR84760.1"/>
    <property type="molecule type" value="Genomic_DNA"/>
</dbReference>
<evidence type="ECO:0000313" key="9">
    <source>
        <dbReference type="EMBL" id="PIR84760.1"/>
    </source>
</evidence>
<evidence type="ECO:0000256" key="1">
    <source>
        <dbReference type="ARBA" id="ARBA00001928"/>
    </source>
</evidence>
<dbReference type="InterPro" id="IPR016105">
    <property type="entry name" value="Pyr-dep_his/arg-deCO2ase_sand"/>
</dbReference>
<reference evidence="10" key="1">
    <citation type="submission" date="2017-09" db="EMBL/GenBank/DDBJ databases">
        <title>Depth-based differentiation of microbial function through sediment-hosted aquifers and enrichment of novel symbionts in the deep terrestrial subsurface.</title>
        <authorList>
            <person name="Probst A.J."/>
            <person name="Ladd B."/>
            <person name="Jarett J.K."/>
            <person name="Geller-Mcgrath D.E."/>
            <person name="Sieber C.M.K."/>
            <person name="Emerson J.B."/>
            <person name="Anantharaman K."/>
            <person name="Thomas B.C."/>
            <person name="Malmstrom R."/>
            <person name="Stieglmeier M."/>
            <person name="Klingl A."/>
            <person name="Woyke T."/>
            <person name="Ryan C.M."/>
            <person name="Banfield J.F."/>
        </authorList>
    </citation>
    <scope>NUCLEOTIDE SEQUENCE [LARGE SCALE GENOMIC DNA]</scope>
</reference>
<comment type="similarity">
    <text evidence="2">Belongs to the pyruvoyl-dependent arginine decarboxylase family.</text>
</comment>
<dbReference type="GO" id="GO:0006527">
    <property type="term" value="P:L-arginine catabolic process"/>
    <property type="evidence" value="ECO:0007669"/>
    <property type="project" value="InterPro"/>
</dbReference>
<organism evidence="9 10">
    <name type="scientific">Candidatus Kaiserbacteria bacterium CG10_big_fil_rev_8_21_14_0_10_47_16</name>
    <dbReference type="NCBI Taxonomy" id="1974608"/>
    <lineage>
        <taxon>Bacteria</taxon>
        <taxon>Candidatus Kaiseribacteriota</taxon>
    </lineage>
</organism>
<evidence type="ECO:0000313" key="10">
    <source>
        <dbReference type="Proteomes" id="UP000229344"/>
    </source>
</evidence>
<keyword evidence="5" id="KW-0210">Decarboxylase</keyword>
<evidence type="ECO:0000256" key="3">
    <source>
        <dbReference type="ARBA" id="ARBA00012426"/>
    </source>
</evidence>
<dbReference type="SUPFAM" id="SSF56271">
    <property type="entry name" value="Pyruvoyl-dependent histidine and arginine decarboxylases"/>
    <property type="match status" value="1"/>
</dbReference>
<keyword evidence="7" id="KW-0670">Pyruvate</keyword>
<proteinExistence type="inferred from homology"/>
<accession>A0A2H0UEH9</accession>
<sequence>MDIFVSGKTGEGLTELAAFDNALWNLGVGDHNLIHLSSVVPLNTTVKKEAVNYNGQFQGDRIYCVYAEQRTSIPDTTIAAGLGWVMTTEEPSWGLFVEHTGGSKEDVISQIKHSLQSMMEYRTDYTWGEVEYEVASATCIDKPVCAMTLAVYQREAW</sequence>
<dbReference type="InterPro" id="IPR002724">
    <property type="entry name" value="Pyruvoyl-dep_arg_deCO2ase"/>
</dbReference>
<dbReference type="SFLD" id="SFLDG01170">
    <property type="entry name" value="Pyruvoyl-dependent_arginine_de"/>
    <property type="match status" value="1"/>
</dbReference>
<dbReference type="SFLD" id="SFLDS00055">
    <property type="entry name" value="Pyruvoyl-Dependent_Histidine/A"/>
    <property type="match status" value="1"/>
</dbReference>